<feature type="region of interest" description="Disordered" evidence="3">
    <location>
        <begin position="282"/>
        <end position="316"/>
    </location>
</feature>
<gene>
    <name evidence="6" type="ORF">G1C95_2420</name>
</gene>
<evidence type="ECO:0000256" key="3">
    <source>
        <dbReference type="SAM" id="MobiDB-lite"/>
    </source>
</evidence>
<feature type="domain" description="Glycosyltransferase subfamily 4-like N-terminal" evidence="5">
    <location>
        <begin position="14"/>
        <end position="218"/>
    </location>
</feature>
<comment type="caution">
    <text evidence="6">The sequence shown here is derived from an EMBL/GenBank/DDBJ whole genome shotgun (WGS) entry which is preliminary data.</text>
</comment>
<dbReference type="GO" id="GO:0016757">
    <property type="term" value="F:glycosyltransferase activity"/>
    <property type="evidence" value="ECO:0007669"/>
    <property type="project" value="UniProtKB-KW"/>
</dbReference>
<reference evidence="6 7" key="1">
    <citation type="submission" date="2020-02" db="EMBL/GenBank/DDBJ databases">
        <title>Characterization of phylogenetic diversity of novel bifidobacterial species isolated in Czech ZOOs.</title>
        <authorList>
            <person name="Lugli G.A."/>
            <person name="Vera N.B."/>
            <person name="Ventura M."/>
        </authorList>
    </citation>
    <scope>NUCLEOTIDE SEQUENCE [LARGE SCALE GENOMIC DNA]</scope>
    <source>
        <strain evidence="6 7">DSM 109957</strain>
    </source>
</reference>
<sequence>MRVLLVNKYFYRKGGAETYFFALAEGLKALGHEVAFFSMQHPQNEPSYWSKYFVSEKDYVGKISAFQQAKEAATLIYSFEAKRKFEALLEEFKPDVIHLNNVHRQLTLSILDAPYLKRHRVPVVYTAHDYILLCPAYTMVNGHGEVCDLCLDRRFKHALDNTCVKGSKAKSALAMMEAEFLKWHKSYDKIDLIIAPSEFMKSKLEEGGYAGRVVAMQNFLTASQMDMAQQVANTHKFEDEAAGAHPYFLFFGRLSKEKGILTLVQAFLKAAGLQQQPSLSLLGASSSRTESSTSSSSRAGRSEVGGSHPLLPSNWDLHIVGDGPERQAIEQMINSAGPEAQSRIKLLGYKTGEDLQHEVGNARFSVLCSEWRENMPYSGLESLAAQTPVIGARIGGIPELVEEDHTGYTFESGNVDDLADKLYQAASVDKAAYGTIQQNCVQYIEHHCEQDTYIQRLADSYRHTFLQSFASNQSKEAE</sequence>
<keyword evidence="7" id="KW-1185">Reference proteome</keyword>
<evidence type="ECO:0000256" key="2">
    <source>
        <dbReference type="ARBA" id="ARBA00022679"/>
    </source>
</evidence>
<organism evidence="6 7">
    <name type="scientific">Bifidobacterium oedipodis</name>
    <dbReference type="NCBI Taxonomy" id="2675322"/>
    <lineage>
        <taxon>Bacteria</taxon>
        <taxon>Bacillati</taxon>
        <taxon>Actinomycetota</taxon>
        <taxon>Actinomycetes</taxon>
        <taxon>Bifidobacteriales</taxon>
        <taxon>Bifidobacteriaceae</taxon>
        <taxon>Bifidobacterium</taxon>
    </lineage>
</organism>
<evidence type="ECO:0000313" key="6">
    <source>
        <dbReference type="EMBL" id="NMM95232.1"/>
    </source>
</evidence>
<evidence type="ECO:0000256" key="1">
    <source>
        <dbReference type="ARBA" id="ARBA00022676"/>
    </source>
</evidence>
<dbReference type="Gene3D" id="3.40.50.2000">
    <property type="entry name" value="Glycogen Phosphorylase B"/>
    <property type="match status" value="2"/>
</dbReference>
<keyword evidence="1" id="KW-0328">Glycosyltransferase</keyword>
<dbReference type="PANTHER" id="PTHR45947">
    <property type="entry name" value="SULFOQUINOVOSYL TRANSFERASE SQD2"/>
    <property type="match status" value="1"/>
</dbReference>
<name>A0A7Y0ERS4_9BIFI</name>
<feature type="domain" description="Glycosyl transferase family 1" evidence="4">
    <location>
        <begin position="313"/>
        <end position="425"/>
    </location>
</feature>
<evidence type="ECO:0000313" key="7">
    <source>
        <dbReference type="Proteomes" id="UP000532194"/>
    </source>
</evidence>
<evidence type="ECO:0000259" key="4">
    <source>
        <dbReference type="Pfam" id="PF00534"/>
    </source>
</evidence>
<dbReference type="EMBL" id="JAAIII010000011">
    <property type="protein sequence ID" value="NMM95232.1"/>
    <property type="molecule type" value="Genomic_DNA"/>
</dbReference>
<dbReference type="Pfam" id="PF13439">
    <property type="entry name" value="Glyco_transf_4"/>
    <property type="match status" value="1"/>
</dbReference>
<proteinExistence type="predicted"/>
<protein>
    <submittedName>
        <fullName evidence="6">Glycosyltransferase family 1</fullName>
    </submittedName>
</protein>
<feature type="compositionally biased region" description="Low complexity" evidence="3">
    <location>
        <begin position="282"/>
        <end position="299"/>
    </location>
</feature>
<dbReference type="InterPro" id="IPR001296">
    <property type="entry name" value="Glyco_trans_1"/>
</dbReference>
<accession>A0A7Y0ERS4</accession>
<evidence type="ECO:0000259" key="5">
    <source>
        <dbReference type="Pfam" id="PF13439"/>
    </source>
</evidence>
<dbReference type="Proteomes" id="UP000532194">
    <property type="component" value="Unassembled WGS sequence"/>
</dbReference>
<dbReference type="InterPro" id="IPR050194">
    <property type="entry name" value="Glycosyltransferase_grp1"/>
</dbReference>
<dbReference type="GO" id="GO:1901137">
    <property type="term" value="P:carbohydrate derivative biosynthetic process"/>
    <property type="evidence" value="ECO:0007669"/>
    <property type="project" value="UniProtKB-ARBA"/>
</dbReference>
<dbReference type="AlphaFoldDB" id="A0A7Y0ERS4"/>
<keyword evidence="2 6" id="KW-0808">Transferase</keyword>
<dbReference type="PANTHER" id="PTHR45947:SF3">
    <property type="entry name" value="SULFOQUINOVOSYL TRANSFERASE SQD2"/>
    <property type="match status" value="1"/>
</dbReference>
<dbReference type="InterPro" id="IPR028098">
    <property type="entry name" value="Glyco_trans_4-like_N"/>
</dbReference>
<dbReference type="RefSeq" id="WP_169173227.1">
    <property type="nucleotide sequence ID" value="NZ_JAAIII010000011.1"/>
</dbReference>
<dbReference type="SUPFAM" id="SSF53756">
    <property type="entry name" value="UDP-Glycosyltransferase/glycogen phosphorylase"/>
    <property type="match status" value="1"/>
</dbReference>
<dbReference type="Pfam" id="PF00534">
    <property type="entry name" value="Glycos_transf_1"/>
    <property type="match status" value="1"/>
</dbReference>